<proteinExistence type="predicted"/>
<evidence type="ECO:0000313" key="2">
    <source>
        <dbReference type="Proteomes" id="UP001055811"/>
    </source>
</evidence>
<dbReference type="EMBL" id="CM042013">
    <property type="protein sequence ID" value="KAI3737022.1"/>
    <property type="molecule type" value="Genomic_DNA"/>
</dbReference>
<evidence type="ECO:0000313" key="1">
    <source>
        <dbReference type="EMBL" id="KAI3737022.1"/>
    </source>
</evidence>
<name>A0ACB9CSG1_CICIN</name>
<reference evidence="1 2" key="2">
    <citation type="journal article" date="2022" name="Mol. Ecol. Resour.">
        <title>The genomes of chicory, endive, great burdock and yacon provide insights into Asteraceae paleo-polyploidization history and plant inulin production.</title>
        <authorList>
            <person name="Fan W."/>
            <person name="Wang S."/>
            <person name="Wang H."/>
            <person name="Wang A."/>
            <person name="Jiang F."/>
            <person name="Liu H."/>
            <person name="Zhao H."/>
            <person name="Xu D."/>
            <person name="Zhang Y."/>
        </authorList>
    </citation>
    <scope>NUCLEOTIDE SEQUENCE [LARGE SCALE GENOMIC DNA]</scope>
    <source>
        <strain evidence="2">cv. Punajuju</strain>
        <tissue evidence="1">Leaves</tissue>
    </source>
</reference>
<accession>A0ACB9CSG1</accession>
<organism evidence="1 2">
    <name type="scientific">Cichorium intybus</name>
    <name type="common">Chicory</name>
    <dbReference type="NCBI Taxonomy" id="13427"/>
    <lineage>
        <taxon>Eukaryota</taxon>
        <taxon>Viridiplantae</taxon>
        <taxon>Streptophyta</taxon>
        <taxon>Embryophyta</taxon>
        <taxon>Tracheophyta</taxon>
        <taxon>Spermatophyta</taxon>
        <taxon>Magnoliopsida</taxon>
        <taxon>eudicotyledons</taxon>
        <taxon>Gunneridae</taxon>
        <taxon>Pentapetalae</taxon>
        <taxon>asterids</taxon>
        <taxon>campanulids</taxon>
        <taxon>Asterales</taxon>
        <taxon>Asteraceae</taxon>
        <taxon>Cichorioideae</taxon>
        <taxon>Cichorieae</taxon>
        <taxon>Cichoriinae</taxon>
        <taxon>Cichorium</taxon>
    </lineage>
</organism>
<reference evidence="2" key="1">
    <citation type="journal article" date="2022" name="Mol. Ecol. Resour.">
        <title>The genomes of chicory, endive, great burdock and yacon provide insights into Asteraceae palaeo-polyploidization history and plant inulin production.</title>
        <authorList>
            <person name="Fan W."/>
            <person name="Wang S."/>
            <person name="Wang H."/>
            <person name="Wang A."/>
            <person name="Jiang F."/>
            <person name="Liu H."/>
            <person name="Zhao H."/>
            <person name="Xu D."/>
            <person name="Zhang Y."/>
        </authorList>
    </citation>
    <scope>NUCLEOTIDE SEQUENCE [LARGE SCALE GENOMIC DNA]</scope>
    <source>
        <strain evidence="2">cv. Punajuju</strain>
    </source>
</reference>
<keyword evidence="2" id="KW-1185">Reference proteome</keyword>
<sequence length="123" mass="14182">MAAMDLPRNQDVIVACRTCRMSTLEPYIQATSMADVIASQLTNLIIIVDSSQAYCTFILVKGRCVAALEMLQEAEHAVVEKDMVDQEIKNPFQLSKKRYYVVNINHVYSNRWCKNYRCRTRDI</sequence>
<protein>
    <submittedName>
        <fullName evidence="1">Uncharacterized protein</fullName>
    </submittedName>
</protein>
<comment type="caution">
    <text evidence="1">The sequence shown here is derived from an EMBL/GenBank/DDBJ whole genome shotgun (WGS) entry which is preliminary data.</text>
</comment>
<gene>
    <name evidence="1" type="ORF">L2E82_27015</name>
</gene>
<dbReference type="Proteomes" id="UP001055811">
    <property type="component" value="Linkage Group LG05"/>
</dbReference>